<feature type="domain" description="HTH tetR-type" evidence="5">
    <location>
        <begin position="61"/>
        <end position="121"/>
    </location>
</feature>
<dbReference type="InterPro" id="IPR009057">
    <property type="entry name" value="Homeodomain-like_sf"/>
</dbReference>
<dbReference type="InterPro" id="IPR050109">
    <property type="entry name" value="HTH-type_TetR-like_transc_reg"/>
</dbReference>
<dbReference type="GO" id="GO:0003700">
    <property type="term" value="F:DNA-binding transcription factor activity"/>
    <property type="evidence" value="ECO:0007669"/>
    <property type="project" value="TreeGrafter"/>
</dbReference>
<evidence type="ECO:0000256" key="2">
    <source>
        <dbReference type="ARBA" id="ARBA00023125"/>
    </source>
</evidence>
<evidence type="ECO:0000313" key="6">
    <source>
        <dbReference type="EMBL" id="QDY81141.1"/>
    </source>
</evidence>
<dbReference type="InterPro" id="IPR023772">
    <property type="entry name" value="DNA-bd_HTH_TetR-type_CS"/>
</dbReference>
<dbReference type="InterPro" id="IPR001647">
    <property type="entry name" value="HTH_TetR"/>
</dbReference>
<feature type="DNA-binding region" description="H-T-H motif" evidence="4">
    <location>
        <begin position="84"/>
        <end position="103"/>
    </location>
</feature>
<dbReference type="Pfam" id="PF00440">
    <property type="entry name" value="TetR_N"/>
    <property type="match status" value="1"/>
</dbReference>
<dbReference type="PROSITE" id="PS01081">
    <property type="entry name" value="HTH_TETR_1"/>
    <property type="match status" value="1"/>
</dbReference>
<accession>A0A5B8JMN0</accession>
<dbReference type="KEGG" id="sqz:FQU76_18870"/>
<dbReference type="AlphaFoldDB" id="A0A5B8JMN0"/>
<dbReference type="EMBL" id="CP042266">
    <property type="protein sequence ID" value="QDY81141.1"/>
    <property type="molecule type" value="Genomic_DNA"/>
</dbReference>
<dbReference type="SUPFAM" id="SSF46689">
    <property type="entry name" value="Homeodomain-like"/>
    <property type="match status" value="1"/>
</dbReference>
<sequence length="268" mass="29348">MVGTSGRHRKRKCHSVALAYEGQTLEGRSLIPAAGLPTLAGMTTSTSEPESVLPLRERKRLRTRRALVDTALARYARDGFDRTTLDDLTDDVEISKRTFFRYFSSKEEVALAPEKEFWDAFLDVLRETGLSGPVLGALHRTLITALERMDGEWERRFAESRRLVERTPALAAHSLQHCAETTDAVLALLSTRLGPLEADDTLPAAPGTDELRLRIALEITVAAFRCALHAWSTGAADAGRPELIALTDRAFAAVPGSLDLTARPAETG</sequence>
<keyword evidence="1" id="KW-0805">Transcription regulation</keyword>
<dbReference type="Gene3D" id="1.10.357.10">
    <property type="entry name" value="Tetracycline Repressor, domain 2"/>
    <property type="match status" value="1"/>
</dbReference>
<dbReference type="OrthoDB" id="3787664at2"/>
<keyword evidence="7" id="KW-1185">Reference proteome</keyword>
<dbReference type="PANTHER" id="PTHR30055">
    <property type="entry name" value="HTH-TYPE TRANSCRIPTIONAL REGULATOR RUTR"/>
    <property type="match status" value="1"/>
</dbReference>
<evidence type="ECO:0000256" key="3">
    <source>
        <dbReference type="ARBA" id="ARBA00023163"/>
    </source>
</evidence>
<organism evidence="6 7">
    <name type="scientific">Streptomyces qinzhouensis</name>
    <dbReference type="NCBI Taxonomy" id="2599401"/>
    <lineage>
        <taxon>Bacteria</taxon>
        <taxon>Bacillati</taxon>
        <taxon>Actinomycetota</taxon>
        <taxon>Actinomycetes</taxon>
        <taxon>Kitasatosporales</taxon>
        <taxon>Streptomycetaceae</taxon>
        <taxon>Streptomyces</taxon>
    </lineage>
</organism>
<reference evidence="6 7" key="1">
    <citation type="submission" date="2019-07" db="EMBL/GenBank/DDBJ databases">
        <authorList>
            <person name="Zhu P."/>
        </authorList>
    </citation>
    <scope>NUCLEOTIDE SEQUENCE [LARGE SCALE GENOMIC DNA]</scope>
    <source>
        <strain evidence="6 7">SSL-25</strain>
    </source>
</reference>
<dbReference type="PANTHER" id="PTHR30055:SF238">
    <property type="entry name" value="MYCOFACTOCIN BIOSYNTHESIS TRANSCRIPTIONAL REGULATOR MFTR-RELATED"/>
    <property type="match status" value="1"/>
</dbReference>
<gene>
    <name evidence="6" type="ORF">FQU76_18870</name>
</gene>
<dbReference type="PROSITE" id="PS50977">
    <property type="entry name" value="HTH_TETR_2"/>
    <property type="match status" value="1"/>
</dbReference>
<evidence type="ECO:0000256" key="1">
    <source>
        <dbReference type="ARBA" id="ARBA00023015"/>
    </source>
</evidence>
<keyword evidence="2 4" id="KW-0238">DNA-binding</keyword>
<dbReference type="GO" id="GO:0000976">
    <property type="term" value="F:transcription cis-regulatory region binding"/>
    <property type="evidence" value="ECO:0007669"/>
    <property type="project" value="TreeGrafter"/>
</dbReference>
<evidence type="ECO:0000313" key="7">
    <source>
        <dbReference type="Proteomes" id="UP000320580"/>
    </source>
</evidence>
<proteinExistence type="predicted"/>
<keyword evidence="3" id="KW-0804">Transcription</keyword>
<dbReference type="Proteomes" id="UP000320580">
    <property type="component" value="Chromosome"/>
</dbReference>
<evidence type="ECO:0000256" key="4">
    <source>
        <dbReference type="PROSITE-ProRule" id="PRU00335"/>
    </source>
</evidence>
<name>A0A5B8JMN0_9ACTN</name>
<evidence type="ECO:0000259" key="5">
    <source>
        <dbReference type="PROSITE" id="PS50977"/>
    </source>
</evidence>
<protein>
    <submittedName>
        <fullName evidence="6">TetR family transcriptional regulator</fullName>
    </submittedName>
</protein>